<sequence>MKKLGLLLLLSTSLASAAEWQVIGWNDLGMHCMDGTDFSVFSILPPYNTIHAQVIHNGDLVTSSSGLHVTFEAVADPEGSINTTSADKVNFWEHVADMFGAQPADDVGLTGVAMPGTNNTPQHMEFEPAHNWFTGEGIPISPFDDAGKVNYYPLMKVVLRNDVGTELASTRIVLPVSDEMTCSACHQSGSGNDAMPALGWRWHPDADKDVKLNILRLHDEKQQGNAAFFLALENQGFNTNGLYQTVVADGTAILCARCHSSNALPGLGETGVPPLTQVMHGHHGAVMDPATGMTLNDSANRSSCYRCHPGSDTLCLRGAMGTAVDESGSTSMQCQSCHGNMSTVGSATRVGWLEQPNCQACHTGTATDNNGQIRYLDAYDGGSLRVPVNPTFATSPDTPAAGFSLYRFSEGHGDLQCSACHGSPHAIYPSFHQNDNLQNQDLQGQGGTLGDCSVCHADSQFSEANNLLSGPHGMHQTGSRWIKQGDHNHKKAVDVLGANSCKACHGADERGTVLSASLTDQTLSWSDDGQTANKFFWQGAIISCYSCHEGSNSDNDNPRVAATVSSISAVISANTDAVMPLSISNPSGLDLFTRIISPPRYGMAAVSNGTHAVYRPFYNFTGTDQFTYAAYNTEKDSNLATGTVTVAEGTCVLVCESLVPANAASRTELPFWAFATVSNCTAAVSHLWNFGDGAGSTNALAQHAYGKNGTYPWSIVASAGGLRVTNSGSVTVSDIQLDTDDDGIEDDWEWANFQSLEIANEDSDFDHDGQSDKAEYLCGTGAKDAGSHLAFNDGAPKVVRWASEPNRIYTINATTTLVSMAFSPLATDLASTPPENTYTDLTTSAESAKFYQVELE</sequence>
<evidence type="ECO:0000313" key="5">
    <source>
        <dbReference type="Proteomes" id="UP000346198"/>
    </source>
</evidence>
<dbReference type="InterPro" id="IPR035986">
    <property type="entry name" value="PKD_dom_sf"/>
</dbReference>
<dbReference type="InterPro" id="IPR051829">
    <property type="entry name" value="Multiheme_Cytochr_ET"/>
</dbReference>
<dbReference type="SUPFAM" id="SSF49299">
    <property type="entry name" value="PKD domain"/>
    <property type="match status" value="1"/>
</dbReference>
<dbReference type="PROSITE" id="PS50093">
    <property type="entry name" value="PKD"/>
    <property type="match status" value="1"/>
</dbReference>
<dbReference type="Gene3D" id="2.60.40.3440">
    <property type="match status" value="1"/>
</dbReference>
<feature type="domain" description="PKD" evidence="3">
    <location>
        <begin position="684"/>
        <end position="732"/>
    </location>
</feature>
<feature type="signal peptide" evidence="2">
    <location>
        <begin position="1"/>
        <end position="17"/>
    </location>
</feature>
<dbReference type="Gene3D" id="3.90.10.10">
    <property type="entry name" value="Cytochrome C3"/>
    <property type="match status" value="1"/>
</dbReference>
<dbReference type="InterPro" id="IPR000601">
    <property type="entry name" value="PKD_dom"/>
</dbReference>
<dbReference type="AlphaFoldDB" id="A0A6C2UTR3"/>
<keyword evidence="5" id="KW-1185">Reference proteome</keyword>
<evidence type="ECO:0000256" key="1">
    <source>
        <dbReference type="ARBA" id="ARBA00022729"/>
    </source>
</evidence>
<evidence type="ECO:0000313" key="4">
    <source>
        <dbReference type="EMBL" id="VGO22624.1"/>
    </source>
</evidence>
<dbReference type="PANTHER" id="PTHR35038">
    <property type="entry name" value="DISSIMILATORY SULFITE REDUCTASE SIRA"/>
    <property type="match status" value="1"/>
</dbReference>
<dbReference type="Gene3D" id="2.60.40.10">
    <property type="entry name" value="Immunoglobulins"/>
    <property type="match status" value="1"/>
</dbReference>
<dbReference type="CDD" id="cd00146">
    <property type="entry name" value="PKD"/>
    <property type="match status" value="1"/>
</dbReference>
<dbReference type="Pfam" id="PF18911">
    <property type="entry name" value="PKD_4"/>
    <property type="match status" value="1"/>
</dbReference>
<organism evidence="4 5">
    <name type="scientific">Pontiella sulfatireligans</name>
    <dbReference type="NCBI Taxonomy" id="2750658"/>
    <lineage>
        <taxon>Bacteria</taxon>
        <taxon>Pseudomonadati</taxon>
        <taxon>Kiritimatiellota</taxon>
        <taxon>Kiritimatiellia</taxon>
        <taxon>Kiritimatiellales</taxon>
        <taxon>Pontiellaceae</taxon>
        <taxon>Pontiella</taxon>
    </lineage>
</organism>
<evidence type="ECO:0000259" key="3">
    <source>
        <dbReference type="PROSITE" id="PS50093"/>
    </source>
</evidence>
<dbReference type="RefSeq" id="WP_136064115.1">
    <property type="nucleotide sequence ID" value="NZ_CAAHFH010000002.1"/>
</dbReference>
<name>A0A6C2UTR3_9BACT</name>
<keyword evidence="1 2" id="KW-0732">Signal</keyword>
<dbReference type="SUPFAM" id="SSF48695">
    <property type="entry name" value="Multiheme cytochromes"/>
    <property type="match status" value="1"/>
</dbReference>
<gene>
    <name evidence="4" type="ORF">SCARR_04709</name>
</gene>
<feature type="chain" id="PRO_5025687440" description="PKD domain-containing protein" evidence="2">
    <location>
        <begin position="18"/>
        <end position="856"/>
    </location>
</feature>
<dbReference type="Proteomes" id="UP000346198">
    <property type="component" value="Unassembled WGS sequence"/>
</dbReference>
<dbReference type="InterPro" id="IPR013783">
    <property type="entry name" value="Ig-like_fold"/>
</dbReference>
<dbReference type="InterPro" id="IPR036280">
    <property type="entry name" value="Multihaem_cyt_sf"/>
</dbReference>
<protein>
    <recommendedName>
        <fullName evidence="3">PKD domain-containing protein</fullName>
    </recommendedName>
</protein>
<proteinExistence type="predicted"/>
<dbReference type="InterPro" id="IPR054337">
    <property type="entry name" value="Mtrc-MtrF-like_dom_II/IV"/>
</dbReference>
<accession>A0A6C2UTR3</accession>
<dbReference type="Pfam" id="PF22113">
    <property type="entry name" value="Mtrc-MtrF_II-IV_dom"/>
    <property type="match status" value="1"/>
</dbReference>
<evidence type="ECO:0000256" key="2">
    <source>
        <dbReference type="SAM" id="SignalP"/>
    </source>
</evidence>
<dbReference type="EMBL" id="CAAHFH010000002">
    <property type="protein sequence ID" value="VGO22624.1"/>
    <property type="molecule type" value="Genomic_DNA"/>
</dbReference>
<reference evidence="4 5" key="1">
    <citation type="submission" date="2019-04" db="EMBL/GenBank/DDBJ databases">
        <authorList>
            <person name="Van Vliet M D."/>
        </authorList>
    </citation>
    <scope>NUCLEOTIDE SEQUENCE [LARGE SCALE GENOMIC DNA]</scope>
    <source>
        <strain evidence="4 5">F21</strain>
    </source>
</reference>